<dbReference type="PANTHER" id="PTHR13504">
    <property type="entry name" value="FIDO DOMAIN-CONTAINING PROTEIN DDB_G0283145"/>
    <property type="match status" value="1"/>
</dbReference>
<dbReference type="Proteomes" id="UP000034022">
    <property type="component" value="Unassembled WGS sequence"/>
</dbReference>
<feature type="active site" evidence="1">
    <location>
        <position position="286"/>
    </location>
</feature>
<dbReference type="Pfam" id="PF02661">
    <property type="entry name" value="Fic"/>
    <property type="match status" value="1"/>
</dbReference>
<comment type="caution">
    <text evidence="5">The sequence shown here is derived from an EMBL/GenBank/DDBJ whole genome shotgun (WGS) entry which is preliminary data.</text>
</comment>
<sequence>MSFYSTLNDRQKSIIDFAKKEKTFQTGDVFPVIEKEFGVLRLTVVRDLSFLEKNNILEKHGKGRSISYNISRQYLTLEKIDVDKYFSRPFSDREAKSSFNEEIFYILNNGLFSEDEIERLEKINKKYINTSNKLTKDSPVILRKEWERLIIELSWKSSEIEGNTYTLLETEALIREMRFAKGKDRAEAQMILNHKKTLDFILANKDYFKIINPDKIIKIHELLTEKIDIKRDFRDHPVGITGTIYRPLPRKKAIEDAMKKLAESLVEVANPFVKSFIILVMIAYIHPFEDGNKRTSRIIANAVLHAHDKSMLSYRNVDSVEYKKAMLLFYEQNNVSYMKEIFIQQFEFAVENYFSSGV</sequence>
<feature type="binding site" evidence="2">
    <location>
        <begin position="290"/>
        <end position="297"/>
    </location>
    <ligand>
        <name>ATP</name>
        <dbReference type="ChEBI" id="CHEBI:30616"/>
    </ligand>
</feature>
<keyword evidence="2" id="KW-0067">ATP-binding</keyword>
<dbReference type="SUPFAM" id="SSF140931">
    <property type="entry name" value="Fic-like"/>
    <property type="match status" value="1"/>
</dbReference>
<evidence type="ECO:0000259" key="4">
    <source>
        <dbReference type="PROSITE" id="PS51459"/>
    </source>
</evidence>
<dbReference type="InterPro" id="IPR036388">
    <property type="entry name" value="WH-like_DNA-bd_sf"/>
</dbReference>
<feature type="domain" description="Fido" evidence="4">
    <location>
        <begin position="211"/>
        <end position="344"/>
    </location>
</feature>
<dbReference type="InterPro" id="IPR040198">
    <property type="entry name" value="Fido_containing"/>
</dbReference>
<evidence type="ECO:0000256" key="3">
    <source>
        <dbReference type="PIRSR" id="PIRSR640198-3"/>
    </source>
</evidence>
<dbReference type="Gene3D" id="1.10.3290.10">
    <property type="entry name" value="Fido-like domain"/>
    <property type="match status" value="1"/>
</dbReference>
<proteinExistence type="predicted"/>
<gene>
    <name evidence="5" type="ORF">US91_C0003G0070</name>
</gene>
<dbReference type="PROSITE" id="PS51459">
    <property type="entry name" value="FIDO"/>
    <property type="match status" value="1"/>
</dbReference>
<dbReference type="PATRIC" id="fig|1618638.3.peg.422"/>
<dbReference type="EMBL" id="LBUU01000003">
    <property type="protein sequence ID" value="KKQ70740.1"/>
    <property type="molecule type" value="Genomic_DNA"/>
</dbReference>
<evidence type="ECO:0000313" key="5">
    <source>
        <dbReference type="EMBL" id="KKQ70740.1"/>
    </source>
</evidence>
<dbReference type="AlphaFoldDB" id="A0A0G0K5L6"/>
<feature type="site" description="Important for autoinhibition of adenylyltransferase activity" evidence="3">
    <location>
        <position position="161"/>
    </location>
</feature>
<dbReference type="InterPro" id="IPR036597">
    <property type="entry name" value="Fido-like_dom_sf"/>
</dbReference>
<keyword evidence="2" id="KW-0547">Nucleotide-binding</keyword>
<evidence type="ECO:0000256" key="2">
    <source>
        <dbReference type="PIRSR" id="PIRSR640198-2"/>
    </source>
</evidence>
<dbReference type="PANTHER" id="PTHR13504:SF38">
    <property type="entry name" value="FIDO DOMAIN-CONTAINING PROTEIN"/>
    <property type="match status" value="1"/>
</dbReference>
<reference evidence="5 6" key="1">
    <citation type="journal article" date="2015" name="Nature">
        <title>rRNA introns, odd ribosomes, and small enigmatic genomes across a large radiation of phyla.</title>
        <authorList>
            <person name="Brown C.T."/>
            <person name="Hug L.A."/>
            <person name="Thomas B.C."/>
            <person name="Sharon I."/>
            <person name="Castelle C.J."/>
            <person name="Singh A."/>
            <person name="Wilkins M.J."/>
            <person name="Williams K.H."/>
            <person name="Banfield J.F."/>
        </authorList>
    </citation>
    <scope>NUCLEOTIDE SEQUENCE [LARGE SCALE GENOMIC DNA]</scope>
</reference>
<protein>
    <recommendedName>
        <fullName evidence="4">Fido domain-containing protein</fullName>
    </recommendedName>
</protein>
<dbReference type="InterPro" id="IPR003812">
    <property type="entry name" value="Fido"/>
</dbReference>
<dbReference type="Gene3D" id="1.10.10.10">
    <property type="entry name" value="Winged helix-like DNA-binding domain superfamily/Winged helix DNA-binding domain"/>
    <property type="match status" value="1"/>
</dbReference>
<accession>A0A0G0K5L6</accession>
<evidence type="ECO:0000313" key="6">
    <source>
        <dbReference type="Proteomes" id="UP000034022"/>
    </source>
</evidence>
<dbReference type="GO" id="GO:0005524">
    <property type="term" value="F:ATP binding"/>
    <property type="evidence" value="ECO:0007669"/>
    <property type="project" value="UniProtKB-KW"/>
</dbReference>
<name>A0A0G0K5L6_9BACT</name>
<organism evidence="5 6">
    <name type="scientific">Candidatus Falkowbacteria bacterium GW2011_GWE1_38_31</name>
    <dbReference type="NCBI Taxonomy" id="1618638"/>
    <lineage>
        <taxon>Bacteria</taxon>
        <taxon>Candidatus Falkowiibacteriota</taxon>
    </lineage>
</organism>
<evidence type="ECO:0000256" key="1">
    <source>
        <dbReference type="PIRSR" id="PIRSR640198-1"/>
    </source>
</evidence>